<proteinExistence type="predicted"/>
<feature type="region of interest" description="Disordered" evidence="1">
    <location>
        <begin position="64"/>
        <end position="86"/>
    </location>
</feature>
<organism evidence="2 3">
    <name type="scientific">Endocarpon pusillum</name>
    <dbReference type="NCBI Taxonomy" id="364733"/>
    <lineage>
        <taxon>Eukaryota</taxon>
        <taxon>Fungi</taxon>
        <taxon>Dikarya</taxon>
        <taxon>Ascomycota</taxon>
        <taxon>Pezizomycotina</taxon>
        <taxon>Eurotiomycetes</taxon>
        <taxon>Chaetothyriomycetidae</taxon>
        <taxon>Verrucariales</taxon>
        <taxon>Verrucariaceae</taxon>
        <taxon>Endocarpon</taxon>
    </lineage>
</organism>
<sequence length="149" mass="16339">MDPRPHPLGSHRRPPRRELEFRFHLMDDHGLSRTCLTGKSDAVDGVSTQKRKTTGATSELSWMSGVQFSPSHPPKKMKRTQQSSPTIASSLLSRSEAEMKNAPPVIDLTASESSTEILAGPPSAHSGGEYTWLPDELEYGSKPPIRFGS</sequence>
<evidence type="ECO:0000256" key="1">
    <source>
        <dbReference type="SAM" id="MobiDB-lite"/>
    </source>
</evidence>
<evidence type="ECO:0000313" key="2">
    <source>
        <dbReference type="EMBL" id="KAF7504466.1"/>
    </source>
</evidence>
<accession>A0A8H7AC86</accession>
<protein>
    <submittedName>
        <fullName evidence="2">Uncharacterized protein</fullName>
    </submittedName>
</protein>
<dbReference type="Proteomes" id="UP000606974">
    <property type="component" value="Unassembled WGS sequence"/>
</dbReference>
<gene>
    <name evidence="2" type="ORF">GJ744_002203</name>
</gene>
<keyword evidence="3" id="KW-1185">Reference proteome</keyword>
<comment type="caution">
    <text evidence="2">The sequence shown here is derived from an EMBL/GenBank/DDBJ whole genome shotgun (WGS) entry which is preliminary data.</text>
</comment>
<name>A0A8H7AC86_9EURO</name>
<evidence type="ECO:0000313" key="3">
    <source>
        <dbReference type="Proteomes" id="UP000606974"/>
    </source>
</evidence>
<dbReference type="EMBL" id="JAACFV010000137">
    <property type="protein sequence ID" value="KAF7504466.1"/>
    <property type="molecule type" value="Genomic_DNA"/>
</dbReference>
<dbReference type="AlphaFoldDB" id="A0A8H7AC86"/>
<reference evidence="2" key="1">
    <citation type="submission" date="2020-02" db="EMBL/GenBank/DDBJ databases">
        <authorList>
            <person name="Palmer J.M."/>
        </authorList>
    </citation>
    <scope>NUCLEOTIDE SEQUENCE</scope>
    <source>
        <strain evidence="2">EPUS1.4</strain>
        <tissue evidence="2">Thallus</tissue>
    </source>
</reference>